<evidence type="ECO:0000313" key="1">
    <source>
        <dbReference type="EMBL" id="SEM68581.1"/>
    </source>
</evidence>
<organism evidence="1 2">
    <name type="scientific">Stigmatella aurantiaca</name>
    <dbReference type="NCBI Taxonomy" id="41"/>
    <lineage>
        <taxon>Bacteria</taxon>
        <taxon>Pseudomonadati</taxon>
        <taxon>Myxococcota</taxon>
        <taxon>Myxococcia</taxon>
        <taxon>Myxococcales</taxon>
        <taxon>Cystobacterineae</taxon>
        <taxon>Archangiaceae</taxon>
        <taxon>Stigmatella</taxon>
    </lineage>
</organism>
<reference evidence="2" key="1">
    <citation type="submission" date="2016-10" db="EMBL/GenBank/DDBJ databases">
        <authorList>
            <person name="Varghese N."/>
            <person name="Submissions S."/>
        </authorList>
    </citation>
    <scope>NUCLEOTIDE SEQUENCE [LARGE SCALE GENOMIC DNA]</scope>
    <source>
        <strain evidence="2">DSM 17044</strain>
    </source>
</reference>
<dbReference type="Proteomes" id="UP000182719">
    <property type="component" value="Unassembled WGS sequence"/>
</dbReference>
<accession>A0A1H8ADB6</accession>
<dbReference type="AlphaFoldDB" id="A0A1H8ADB6"/>
<dbReference type="SUPFAM" id="SSF158682">
    <property type="entry name" value="TerB-like"/>
    <property type="match status" value="1"/>
</dbReference>
<gene>
    <name evidence="1" type="ORF">SAMN05444354_12119</name>
</gene>
<protein>
    <submittedName>
        <fullName evidence="1">Uncharacterized protein</fullName>
    </submittedName>
</protein>
<dbReference type="InterPro" id="IPR029024">
    <property type="entry name" value="TerB-like"/>
</dbReference>
<proteinExistence type="predicted"/>
<sequence>MRPPSRAPYHEVAAAEAPLVCRDVSLDVRPPRGASIRLWTRPPATGDARAWSLIGMTTTSEDTFHLELLKLLLHVAWSDDELSPAEGRAILGAARQWSVPASELQRLERCLDKGEPLPAPNLGLLRQRPGDVLSTVRTLIECDTQIQRSEQEMLAQIRELLGLPPS</sequence>
<dbReference type="EMBL" id="FOAP01000021">
    <property type="protein sequence ID" value="SEM68581.1"/>
    <property type="molecule type" value="Genomic_DNA"/>
</dbReference>
<keyword evidence="2" id="KW-1185">Reference proteome</keyword>
<dbReference type="Gene3D" id="1.10.3680.10">
    <property type="entry name" value="TerB-like"/>
    <property type="match status" value="1"/>
</dbReference>
<evidence type="ECO:0000313" key="2">
    <source>
        <dbReference type="Proteomes" id="UP000182719"/>
    </source>
</evidence>
<dbReference type="CDD" id="cd07177">
    <property type="entry name" value="terB_like"/>
    <property type="match status" value="1"/>
</dbReference>
<name>A0A1H8ADB6_STIAU</name>